<dbReference type="InterPro" id="IPR013783">
    <property type="entry name" value="Ig-like_fold"/>
</dbReference>
<feature type="compositionally biased region" description="Pro residues" evidence="5">
    <location>
        <begin position="932"/>
        <end position="968"/>
    </location>
</feature>
<reference evidence="8" key="1">
    <citation type="journal article" date="2015" name="Genome Announc.">
        <title>Draft Genome Sequence of an Anaerobic Ammonium-Oxidizing Bacterium, "Candidatus Brocadia sinica".</title>
        <authorList>
            <person name="Oshiki M."/>
            <person name="Shinyako-Hata K."/>
            <person name="Satoh H."/>
            <person name="Okabe S."/>
        </authorList>
    </citation>
    <scope>NUCLEOTIDE SEQUENCE [LARGE SCALE GENOMIC DNA]</scope>
    <source>
        <strain evidence="8">JPN1</strain>
    </source>
</reference>
<evidence type="ECO:0000259" key="6">
    <source>
        <dbReference type="PROSITE" id="PS51127"/>
    </source>
</evidence>
<dbReference type="RefSeq" id="WP_052561451.1">
    <property type="nucleotide sequence ID" value="NZ_BAFN01000001.1"/>
</dbReference>
<evidence type="ECO:0000256" key="5">
    <source>
        <dbReference type="SAM" id="MobiDB-lite"/>
    </source>
</evidence>
<sequence>MDIVKRSARSFLLSAGLLLLAVCLLTLSSNGVSYALNHSSNITSNETWYAADNPHIVTTTIHVYSGATLTIEKGCEVRFDSMAGLYIGYFSAATLNAVGTEDAPITFTSNTGSPAPNDWRGIVFWNSTVDGSTIMDYCTVEYGGYDSHHSNIDCDSASPTIQNCTIRYSDEYGIYCDNNSAPTLTNNTLSNNGVYPISLYCGILDSNISGNTGSGNGTDAIEVRDGSITSNRTWVLQDLYFNVTGIIHVYSGAILTINPGSLVKFNSTAALFIGYYSAATLIANGTSGIPITFTSNESTPAPGDWRGIVFFNSTVDGSTILDYCTIEYGGYEDTYNSNINCDNASPTIQNCTIRHSDGYGIYCDNNSAPTLTNNTLSNNGSYPISLYCGILDTHVTGNTGSGNGTDAIEVRDGSITSNRTWVPQDLYFNVTGGVIHVYSDGILTINPGCLVKFNSIGGLSIGYYSAGTLIANGTSGSPITFTSNESTPAPGDWRGIVFWNSTVDGSTIMDYCAVEYGGYGSHNSNINCDQASPTIQNCTVRHSDGYGIYCDNNAAPTLTNNTINDNGSYPISEYCNMLDSNVTGNTGSGNGTDAIQVRSGNITSNHTWVPQDLYFNVTGGGTHVYSDAILTINPGCLVKFDAGTGIYFGYYGAAALIADGTSGNPITFTSNESTPSPADWEGIVFYNSTDDSATIMDYCTVEYGGYGSHNSNINCNQASPTIQHCKIRNSDGHGIYTTGSGALPLISCSRITNNVNGVYAMSNSIPTIADCSISGNTSYGVYNNSSSVTLDAENNWWGSADGPGGVGPGSGDAVSANVDFTPWLSSFDSCLESIVLSPASDTNFVGSLHTVTATVEDEAGDPIEGVVVFFYITSGPHAGLNGNDTTDSNGQATFTYTGTTDGTDTIEATFVDFHGRTITSHAVTKTWEYPATPIPTPSPTPEITPTPSPSPEPSPTPEITPSPIPTPTGTPTAITLAYFHAKAGKDGSVTLTWETVTEVDNAGFNLCRSKSKDGHYTKVNNTTIPAQGNAVSGASYSYVDEPGIGTFYYKLEDVDYYGVSTLHGPEKVRVKSGSNAVRRR</sequence>
<dbReference type="InterPro" id="IPR051550">
    <property type="entry name" value="SCF-Subunits/Alg-Epimerases"/>
</dbReference>
<feature type="domain" description="Big-1" evidence="6">
    <location>
        <begin position="833"/>
        <end position="926"/>
    </location>
</feature>
<feature type="region of interest" description="Disordered" evidence="5">
    <location>
        <begin position="929"/>
        <end position="969"/>
    </location>
</feature>
<dbReference type="SUPFAM" id="SSF49373">
    <property type="entry name" value="Invasin/intimin cell-adhesion fragments"/>
    <property type="match status" value="1"/>
</dbReference>
<dbReference type="InterPro" id="IPR039448">
    <property type="entry name" value="Beta_helix"/>
</dbReference>
<dbReference type="PANTHER" id="PTHR22990">
    <property type="entry name" value="F-BOX ONLY PROTEIN"/>
    <property type="match status" value="1"/>
</dbReference>
<evidence type="ECO:0000313" key="7">
    <source>
        <dbReference type="EMBL" id="GAN31658.1"/>
    </source>
</evidence>
<dbReference type="Pfam" id="PF02369">
    <property type="entry name" value="Big_1"/>
    <property type="match status" value="1"/>
</dbReference>
<dbReference type="InterPro" id="IPR012334">
    <property type="entry name" value="Pectin_lyas_fold"/>
</dbReference>
<keyword evidence="3" id="KW-0677">Repeat</keyword>
<evidence type="ECO:0000256" key="4">
    <source>
        <dbReference type="ARBA" id="ARBA00022786"/>
    </source>
</evidence>
<gene>
    <name evidence="7" type="ORF">BROSI_A0159</name>
</gene>
<dbReference type="NCBIfam" id="TIGR03804">
    <property type="entry name" value="para_beta_helix"/>
    <property type="match status" value="3"/>
</dbReference>
<dbReference type="PROSITE" id="PS51127">
    <property type="entry name" value="BIG1"/>
    <property type="match status" value="1"/>
</dbReference>
<dbReference type="SMART" id="SM00710">
    <property type="entry name" value="PbH1"/>
    <property type="match status" value="12"/>
</dbReference>
<keyword evidence="8" id="KW-1185">Reference proteome</keyword>
<dbReference type="Gene3D" id="2.60.40.10">
    <property type="entry name" value="Immunoglobulins"/>
    <property type="match status" value="2"/>
</dbReference>
<evidence type="ECO:0000256" key="1">
    <source>
        <dbReference type="ARBA" id="ARBA00004906"/>
    </source>
</evidence>
<comment type="caution">
    <text evidence="7">The sequence shown here is derived from an EMBL/GenBank/DDBJ whole genome shotgun (WGS) entry which is preliminary data.</text>
</comment>
<name>A0ABQ0JSF6_9BACT</name>
<dbReference type="InterPro" id="IPR011050">
    <property type="entry name" value="Pectin_lyase_fold/virulence"/>
</dbReference>
<protein>
    <submittedName>
        <fullName evidence="7">Fibronectin type III domain protein</fullName>
    </submittedName>
</protein>
<dbReference type="InterPro" id="IPR008964">
    <property type="entry name" value="Invasin/intimin_cell_adhesion"/>
</dbReference>
<evidence type="ECO:0000256" key="2">
    <source>
        <dbReference type="ARBA" id="ARBA00010116"/>
    </source>
</evidence>
<accession>A0ABQ0JSF6</accession>
<dbReference type="SUPFAM" id="SSF51126">
    <property type="entry name" value="Pectin lyase-like"/>
    <property type="match status" value="3"/>
</dbReference>
<dbReference type="Pfam" id="PF13229">
    <property type="entry name" value="Beta_helix"/>
    <property type="match status" value="3"/>
</dbReference>
<dbReference type="SMART" id="SM00634">
    <property type="entry name" value="BID_1"/>
    <property type="match status" value="1"/>
</dbReference>
<dbReference type="InterPro" id="IPR006626">
    <property type="entry name" value="PbH1"/>
</dbReference>
<comment type="pathway">
    <text evidence="1">Protein modification; protein ubiquitination.</text>
</comment>
<dbReference type="PANTHER" id="PTHR22990:SF15">
    <property type="entry name" value="F-BOX ONLY PROTEIN 10"/>
    <property type="match status" value="1"/>
</dbReference>
<comment type="similarity">
    <text evidence="2">Belongs to the intimin/invasin family.</text>
</comment>
<evidence type="ECO:0000256" key="3">
    <source>
        <dbReference type="ARBA" id="ARBA00022737"/>
    </source>
</evidence>
<proteinExistence type="inferred from homology"/>
<dbReference type="Gene3D" id="2.160.20.10">
    <property type="entry name" value="Single-stranded right-handed beta-helix, Pectin lyase-like"/>
    <property type="match status" value="4"/>
</dbReference>
<evidence type="ECO:0000313" key="8">
    <source>
        <dbReference type="Proteomes" id="UP000032309"/>
    </source>
</evidence>
<dbReference type="InterPro" id="IPR022441">
    <property type="entry name" value="Para_beta_helix_rpt-2"/>
</dbReference>
<organism evidence="7 8">
    <name type="scientific">Candidatus Brocadia sinica JPN1</name>
    <dbReference type="NCBI Taxonomy" id="1197129"/>
    <lineage>
        <taxon>Bacteria</taxon>
        <taxon>Pseudomonadati</taxon>
        <taxon>Planctomycetota</taxon>
        <taxon>Candidatus Brocadiia</taxon>
        <taxon>Candidatus Brocadiales</taxon>
        <taxon>Candidatus Brocadiaceae</taxon>
        <taxon>Candidatus Brocadia</taxon>
    </lineage>
</organism>
<keyword evidence="4" id="KW-0833">Ubl conjugation pathway</keyword>
<dbReference type="InterPro" id="IPR003344">
    <property type="entry name" value="Big_1_dom"/>
</dbReference>
<dbReference type="Proteomes" id="UP000032309">
    <property type="component" value="Unassembled WGS sequence"/>
</dbReference>
<dbReference type="EMBL" id="BAFN01000001">
    <property type="protein sequence ID" value="GAN31658.1"/>
    <property type="molecule type" value="Genomic_DNA"/>
</dbReference>